<dbReference type="AlphaFoldDB" id="A0A5B7H877"/>
<keyword evidence="2" id="KW-1185">Reference proteome</keyword>
<dbReference type="Proteomes" id="UP000324222">
    <property type="component" value="Unassembled WGS sequence"/>
</dbReference>
<comment type="caution">
    <text evidence="1">The sequence shown here is derived from an EMBL/GenBank/DDBJ whole genome shotgun (WGS) entry which is preliminary data.</text>
</comment>
<evidence type="ECO:0000313" key="1">
    <source>
        <dbReference type="EMBL" id="MPC66343.1"/>
    </source>
</evidence>
<name>A0A5B7H877_PORTR</name>
<protein>
    <submittedName>
        <fullName evidence="1">Uncharacterized protein</fullName>
    </submittedName>
</protein>
<sequence>MNINPTSPFLLLQRTLVTLKGTGFHAQSETSGSTFVGLGIVILDALAFFVTVPEPRHVVHPHTISHWICQVIQHAHEDVSEQDMRLVQVKGHEVRVVATSALFKKIRSIPAILRAEIWKCMSTFVSFYLRDSTHQYLGTFSLGPVVIQSFFFWFPYTYGSAYCPLWGSGSLNLPHGEICDAPLAPQVCPSVMGYKCCIHFRTWPLPCKFWVCKDVCLGE</sequence>
<organism evidence="1 2">
    <name type="scientific">Portunus trituberculatus</name>
    <name type="common">Swimming crab</name>
    <name type="synonym">Neptunus trituberculatus</name>
    <dbReference type="NCBI Taxonomy" id="210409"/>
    <lineage>
        <taxon>Eukaryota</taxon>
        <taxon>Metazoa</taxon>
        <taxon>Ecdysozoa</taxon>
        <taxon>Arthropoda</taxon>
        <taxon>Crustacea</taxon>
        <taxon>Multicrustacea</taxon>
        <taxon>Malacostraca</taxon>
        <taxon>Eumalacostraca</taxon>
        <taxon>Eucarida</taxon>
        <taxon>Decapoda</taxon>
        <taxon>Pleocyemata</taxon>
        <taxon>Brachyura</taxon>
        <taxon>Eubrachyura</taxon>
        <taxon>Portunoidea</taxon>
        <taxon>Portunidae</taxon>
        <taxon>Portuninae</taxon>
        <taxon>Portunus</taxon>
    </lineage>
</organism>
<reference evidence="1 2" key="1">
    <citation type="submission" date="2019-05" db="EMBL/GenBank/DDBJ databases">
        <title>Another draft genome of Portunus trituberculatus and its Hox gene families provides insights of decapod evolution.</title>
        <authorList>
            <person name="Jeong J.-H."/>
            <person name="Song I."/>
            <person name="Kim S."/>
            <person name="Choi T."/>
            <person name="Kim D."/>
            <person name="Ryu S."/>
            <person name="Kim W."/>
        </authorList>
    </citation>
    <scope>NUCLEOTIDE SEQUENCE [LARGE SCALE GENOMIC DNA]</scope>
    <source>
        <tissue evidence="1">Muscle</tissue>
    </source>
</reference>
<proteinExistence type="predicted"/>
<gene>
    <name evidence="1" type="ORF">E2C01_060492</name>
</gene>
<accession>A0A5B7H877</accession>
<dbReference type="EMBL" id="VSRR010024641">
    <property type="protein sequence ID" value="MPC66343.1"/>
    <property type="molecule type" value="Genomic_DNA"/>
</dbReference>
<evidence type="ECO:0000313" key="2">
    <source>
        <dbReference type="Proteomes" id="UP000324222"/>
    </source>
</evidence>